<evidence type="ECO:0000313" key="1">
    <source>
        <dbReference type="EMBL" id="MDT0607569.1"/>
    </source>
</evidence>
<gene>
    <name evidence="1" type="ORF">RM706_11030</name>
</gene>
<comment type="caution">
    <text evidence="1">The sequence shown here is derived from an EMBL/GenBank/DDBJ whole genome shotgun (WGS) entry which is preliminary data.</text>
</comment>
<dbReference type="RefSeq" id="WP_311351406.1">
    <property type="nucleotide sequence ID" value="NZ_JAVRHR010000002.1"/>
</dbReference>
<accession>A0ABU3ABL6</accession>
<dbReference type="EMBL" id="JAVRHR010000002">
    <property type="protein sequence ID" value="MDT0607569.1"/>
    <property type="molecule type" value="Genomic_DNA"/>
</dbReference>
<dbReference type="Proteomes" id="UP001255246">
    <property type="component" value="Unassembled WGS sequence"/>
</dbReference>
<protein>
    <submittedName>
        <fullName evidence="1">Uncharacterized protein</fullName>
    </submittedName>
</protein>
<evidence type="ECO:0000313" key="2">
    <source>
        <dbReference type="Proteomes" id="UP001255246"/>
    </source>
</evidence>
<sequence>MQFLNKQIEVLSKKKKPSLIRRQISCGIFQEVPQASSENNQEKILD</sequence>
<organism evidence="1 2">
    <name type="scientific">Croceitalea rosinachiae</name>
    <dbReference type="NCBI Taxonomy" id="3075596"/>
    <lineage>
        <taxon>Bacteria</taxon>
        <taxon>Pseudomonadati</taxon>
        <taxon>Bacteroidota</taxon>
        <taxon>Flavobacteriia</taxon>
        <taxon>Flavobacteriales</taxon>
        <taxon>Flavobacteriaceae</taxon>
        <taxon>Croceitalea</taxon>
    </lineage>
</organism>
<reference evidence="1 2" key="1">
    <citation type="submission" date="2023-09" db="EMBL/GenBank/DDBJ databases">
        <authorList>
            <person name="Rey-Velasco X."/>
        </authorList>
    </citation>
    <scope>NUCLEOTIDE SEQUENCE [LARGE SCALE GENOMIC DNA]</scope>
    <source>
        <strain evidence="1 2">F388</strain>
    </source>
</reference>
<proteinExistence type="predicted"/>
<keyword evidence="2" id="KW-1185">Reference proteome</keyword>
<name>A0ABU3ABL6_9FLAO</name>